<evidence type="ECO:0000259" key="4">
    <source>
        <dbReference type="Pfam" id="PF16347"/>
    </source>
</evidence>
<organism evidence="5 6">
    <name type="scientific">Candidatus Cryptobacteroides excrementipullorum</name>
    <dbReference type="NCBI Taxonomy" id="2840761"/>
    <lineage>
        <taxon>Bacteria</taxon>
        <taxon>Pseudomonadati</taxon>
        <taxon>Bacteroidota</taxon>
        <taxon>Bacteroidia</taxon>
        <taxon>Bacteroidales</taxon>
        <taxon>Candidatus Cryptobacteroides</taxon>
    </lineage>
</organism>
<reference evidence="5" key="1">
    <citation type="submission" date="2020-10" db="EMBL/GenBank/DDBJ databases">
        <authorList>
            <person name="Gilroy R."/>
        </authorList>
    </citation>
    <scope>NUCLEOTIDE SEQUENCE</scope>
    <source>
        <strain evidence="5">2478</strain>
    </source>
</reference>
<evidence type="ECO:0000256" key="3">
    <source>
        <dbReference type="SAM" id="SignalP"/>
    </source>
</evidence>
<keyword evidence="2" id="KW-0378">Hydrolase</keyword>
<evidence type="ECO:0000313" key="5">
    <source>
        <dbReference type="EMBL" id="MBO8478559.1"/>
    </source>
</evidence>
<evidence type="ECO:0000256" key="1">
    <source>
        <dbReference type="ARBA" id="ARBA00008779"/>
    </source>
</evidence>
<dbReference type="GO" id="GO:0016787">
    <property type="term" value="F:hydrolase activity"/>
    <property type="evidence" value="ECO:0007669"/>
    <property type="project" value="UniProtKB-KW"/>
</dbReference>
<feature type="domain" description="N-sulphoglucosamine sulphohydrolase C-terminal" evidence="4">
    <location>
        <begin position="373"/>
        <end position="532"/>
    </location>
</feature>
<comment type="caution">
    <text evidence="5">The sequence shown here is derived from an EMBL/GenBank/DDBJ whole genome shotgun (WGS) entry which is preliminary data.</text>
</comment>
<reference evidence="5" key="2">
    <citation type="journal article" date="2021" name="PeerJ">
        <title>Extensive microbial diversity within the chicken gut microbiome revealed by metagenomics and culture.</title>
        <authorList>
            <person name="Gilroy R."/>
            <person name="Ravi A."/>
            <person name="Getino M."/>
            <person name="Pursley I."/>
            <person name="Horton D.L."/>
            <person name="Alikhan N.F."/>
            <person name="Baker D."/>
            <person name="Gharbi K."/>
            <person name="Hall N."/>
            <person name="Watson M."/>
            <person name="Adriaenssens E.M."/>
            <person name="Foster-Nyarko E."/>
            <person name="Jarju S."/>
            <person name="Secka A."/>
            <person name="Antonio M."/>
            <person name="Oren A."/>
            <person name="Chaudhuri R.R."/>
            <person name="La Ragione R."/>
            <person name="Hildebrand F."/>
            <person name="Pallen M.J."/>
        </authorList>
    </citation>
    <scope>NUCLEOTIDE SEQUENCE</scope>
    <source>
        <strain evidence="5">2478</strain>
    </source>
</reference>
<dbReference type="PANTHER" id="PTHR43108">
    <property type="entry name" value="N-ACETYLGLUCOSAMINE-6-SULFATASE FAMILY MEMBER"/>
    <property type="match status" value="1"/>
</dbReference>
<dbReference type="PANTHER" id="PTHR43108:SF6">
    <property type="entry name" value="N-SULPHOGLUCOSAMINE SULPHOHYDROLASE"/>
    <property type="match status" value="1"/>
</dbReference>
<gene>
    <name evidence="5" type="ORF">IAB80_06705</name>
</gene>
<comment type="similarity">
    <text evidence="1">Belongs to the sulfatase family.</text>
</comment>
<feature type="chain" id="PRO_5038781995" evidence="3">
    <location>
        <begin position="24"/>
        <end position="537"/>
    </location>
</feature>
<accession>A0A9D9IT72</accession>
<dbReference type="AlphaFoldDB" id="A0A9D9IT72"/>
<proteinExistence type="inferred from homology"/>
<keyword evidence="3" id="KW-0732">Signal</keyword>
<feature type="signal peptide" evidence="3">
    <location>
        <begin position="1"/>
        <end position="23"/>
    </location>
</feature>
<dbReference type="Gene3D" id="3.40.720.10">
    <property type="entry name" value="Alkaline Phosphatase, subunit A"/>
    <property type="match status" value="1"/>
</dbReference>
<dbReference type="PROSITE" id="PS00523">
    <property type="entry name" value="SULFATASE_1"/>
    <property type="match status" value="1"/>
</dbReference>
<protein>
    <submittedName>
        <fullName evidence="5">Sulfatase</fullName>
    </submittedName>
</protein>
<dbReference type="CDD" id="cd16031">
    <property type="entry name" value="G6S_like"/>
    <property type="match status" value="1"/>
</dbReference>
<dbReference type="InterPro" id="IPR032506">
    <property type="entry name" value="SGSH_C"/>
</dbReference>
<sequence length="537" mass="61739">MKYQTRLVTVFGLLPLSCAAAWARNGKDGAAGGETRADRPNIVFIMADDHAFQAISAYGHPISSVAPTPNIDRIGEEGMVFRNAFVENSISAPSRATLLTGLYSHHHGQKTLQYGIMDTSKVYFTELLQDAGYETAIFGKWHLSVEPKGFDWYDIFFDQGEYYNPVMRTPETGGRYVRQEGYATEITTDHALAWLSEHKDDGRPFCLMIHHKAPHRNWMADLDCLELYEDVEFPEPATLFDDYSTRGDQMRQQQLTVAHDMGYAFDFKVEELKDEPIWQYIKDSWDASMSTLTPQQRKEWDEAYSRMNSGFLEDRPQGKDLVRWKYQRYVHEYCRTVKSVDDEVGRVLDYLSQNGLSDNTVVVYTSDQGFFLGEHSLYDKRFMYEEAFRTPLLVSWPGHIKPGSECRELVQNIDLAPTLLDAAGVEVPAEMDGESMVPLFRNGKAKGWRTGIYYQYYDCPAVGNVRKHYGIRTGRYKLIHWYDTGVPGNPDIDSWELYDLKKDPCEVHNLYGADRYSRIREDLESRLESLREAIGAE</sequence>
<dbReference type="Proteomes" id="UP000823771">
    <property type="component" value="Unassembled WGS sequence"/>
</dbReference>
<dbReference type="InterPro" id="IPR017850">
    <property type="entry name" value="Alkaline_phosphatase_core_sf"/>
</dbReference>
<dbReference type="Pfam" id="PF16347">
    <property type="entry name" value="SGSH_C"/>
    <property type="match status" value="1"/>
</dbReference>
<evidence type="ECO:0000256" key="2">
    <source>
        <dbReference type="ARBA" id="ARBA00022801"/>
    </source>
</evidence>
<dbReference type="InterPro" id="IPR024607">
    <property type="entry name" value="Sulfatase_CS"/>
</dbReference>
<dbReference type="SUPFAM" id="SSF53649">
    <property type="entry name" value="Alkaline phosphatase-like"/>
    <property type="match status" value="1"/>
</dbReference>
<dbReference type="EMBL" id="JADILZ010000059">
    <property type="protein sequence ID" value="MBO8478559.1"/>
    <property type="molecule type" value="Genomic_DNA"/>
</dbReference>
<evidence type="ECO:0000313" key="6">
    <source>
        <dbReference type="Proteomes" id="UP000823771"/>
    </source>
</evidence>
<name>A0A9D9IT72_9BACT</name>